<name>A0A9W4XCP2_9ASCO</name>
<dbReference type="GO" id="GO:0035658">
    <property type="term" value="C:Mon1-Ccz1 complex"/>
    <property type="evidence" value="ECO:0007669"/>
    <property type="project" value="InterPro"/>
</dbReference>
<dbReference type="GO" id="GO:0016192">
    <property type="term" value="P:vesicle-mediated transport"/>
    <property type="evidence" value="ECO:0007669"/>
    <property type="project" value="InterPro"/>
</dbReference>
<accession>A0A9W4XCP2</accession>
<dbReference type="Proteomes" id="UP001152885">
    <property type="component" value="Unassembled WGS sequence"/>
</dbReference>
<dbReference type="PANTHER" id="PTHR13056">
    <property type="entry name" value="VACUOLAR FUSION PROTEIN CCZ1 HOMOLOG-RELATED"/>
    <property type="match status" value="1"/>
</dbReference>
<organism evidence="3 4">
    <name type="scientific">Candida verbasci</name>
    <dbReference type="NCBI Taxonomy" id="1227364"/>
    <lineage>
        <taxon>Eukaryota</taxon>
        <taxon>Fungi</taxon>
        <taxon>Dikarya</taxon>
        <taxon>Ascomycota</taxon>
        <taxon>Saccharomycotina</taxon>
        <taxon>Pichiomycetes</taxon>
        <taxon>Debaryomycetaceae</taxon>
        <taxon>Candida/Lodderomyces clade</taxon>
        <taxon>Candida</taxon>
    </lineage>
</organism>
<dbReference type="OrthoDB" id="240546at2759"/>
<dbReference type="Pfam" id="PF19031">
    <property type="entry name" value="Intu_longin_1"/>
    <property type="match status" value="1"/>
</dbReference>
<evidence type="ECO:0000256" key="1">
    <source>
        <dbReference type="ARBA" id="ARBA00005352"/>
    </source>
</evidence>
<comment type="similarity">
    <text evidence="1">Belongs to the CCZ1 family.</text>
</comment>
<keyword evidence="4" id="KW-1185">Reference proteome</keyword>
<dbReference type="EMBL" id="CANTUO010000007">
    <property type="protein sequence ID" value="CAI5760760.1"/>
    <property type="molecule type" value="Genomic_DNA"/>
</dbReference>
<dbReference type="PANTHER" id="PTHR13056:SF0">
    <property type="entry name" value="VACUOLAR FUSION PROTEIN CCZ1 HOMOLOG-RELATED"/>
    <property type="match status" value="1"/>
</dbReference>
<dbReference type="InterPro" id="IPR013176">
    <property type="entry name" value="Ccz1"/>
</dbReference>
<proteinExistence type="inferred from homology"/>
<sequence length="597" mass="69746">MNFSQYIPTFNNYETTNNTIELLPKQAYPNINYISIFNPTLVSSTSESNEELLKQIIIFINDKTHGQIEQLKIVGLIRGIQSLVNEFTESEEPLIIKSETESSIVIQLESNYFIIFNISTTDKLILHQLSELIAITNRRFTLFNKPLHLFYDFDKDVLRDSLVSYWTNFKNCYNSSYLKYPPTLNWINNLNYKGFLGLFPYYKSSSSKLNNLELKERIEDIDQTPKGIIISCFNDEITKKNGIIYKDSSGLEDDSLIDIFNWLEFNNYHAKTFEENEFISNLPKQKFYEDGGALQTLNPVNLGHNLVVTPLNYTVSSVSNIYNEPSSWLTMPKFITNLTTTNEEQPLPKSQDSEATEDTGTYLIGLNQESISRKIVYIKSISGEIDEYQLILFQNGNFYITLIYESSNVNVDNPTFYSDLQPHLNLIIDDLIQYQSNLSNSISSLKSIYNNNQQQEIDSDFFYVIFDKDSKSFQTSLPYLPYITNLENEKIRYWTAIYYLHNQIFNLFADMNCFQFDEFFHKCTTNKLNNWMFYYLKYKNKNIIIIKNKNKHHKVNERVVVEKGLIDKLSDGIYEYGSLGFIENLTDDIKYWLGQVN</sequence>
<comment type="caution">
    <text evidence="3">The sequence shown here is derived from an EMBL/GenBank/DDBJ whole genome shotgun (WGS) entry which is preliminary data.</text>
</comment>
<gene>
    <name evidence="3" type="ORF">CANVERA_P5268</name>
</gene>
<reference evidence="3" key="1">
    <citation type="submission" date="2022-12" db="EMBL/GenBank/DDBJ databases">
        <authorList>
            <person name="Brejova B."/>
        </authorList>
    </citation>
    <scope>NUCLEOTIDE SEQUENCE</scope>
</reference>
<feature type="domain" description="CCZ1/INTU/HSP4 first Longin" evidence="2">
    <location>
        <begin position="32"/>
        <end position="133"/>
    </location>
</feature>
<evidence type="ECO:0000313" key="4">
    <source>
        <dbReference type="Proteomes" id="UP001152885"/>
    </source>
</evidence>
<dbReference type="AlphaFoldDB" id="A0A9W4XCP2"/>
<evidence type="ECO:0000259" key="2">
    <source>
        <dbReference type="Pfam" id="PF19031"/>
    </source>
</evidence>
<evidence type="ECO:0000313" key="3">
    <source>
        <dbReference type="EMBL" id="CAI5760760.1"/>
    </source>
</evidence>
<protein>
    <recommendedName>
        <fullName evidence="2">CCZ1/INTU/HSP4 first Longin domain-containing protein</fullName>
    </recommendedName>
</protein>
<dbReference type="InterPro" id="IPR043987">
    <property type="entry name" value="CCZ1/INTU/HSP4_longin_1"/>
</dbReference>